<dbReference type="AlphaFoldDB" id="A0A7C8NDG1"/>
<reference evidence="2 3" key="1">
    <citation type="submission" date="2019-06" db="EMBL/GenBank/DDBJ databases">
        <authorList>
            <person name="Palmer J.M."/>
        </authorList>
    </citation>
    <scope>NUCLEOTIDE SEQUENCE [LARGE SCALE GENOMIC DNA]</scope>
    <source>
        <strain evidence="2 3">TWF102</strain>
    </source>
</reference>
<organism evidence="2 3">
    <name type="scientific">Orbilia oligospora</name>
    <name type="common">Nematode-trapping fungus</name>
    <name type="synonym">Arthrobotrys oligospora</name>
    <dbReference type="NCBI Taxonomy" id="2813651"/>
    <lineage>
        <taxon>Eukaryota</taxon>
        <taxon>Fungi</taxon>
        <taxon>Dikarya</taxon>
        <taxon>Ascomycota</taxon>
        <taxon>Pezizomycotina</taxon>
        <taxon>Orbiliomycetes</taxon>
        <taxon>Orbiliales</taxon>
        <taxon>Orbiliaceae</taxon>
        <taxon>Orbilia</taxon>
    </lineage>
</organism>
<dbReference type="EMBL" id="WIQW01000034">
    <property type="protein sequence ID" value="KAF3097351.1"/>
    <property type="molecule type" value="Genomic_DNA"/>
</dbReference>
<accession>A0A7C8NDG1</accession>
<feature type="region of interest" description="Disordered" evidence="1">
    <location>
        <begin position="59"/>
        <end position="87"/>
    </location>
</feature>
<proteinExistence type="predicted"/>
<protein>
    <submittedName>
        <fullName evidence="2">Uncharacterized protein</fullName>
    </submittedName>
</protein>
<sequence>MMSIRFSVGSECIHVERVQCDNFALVMNWKRAVNVSRPVKRRTFSKQVLHQITFRQSTKIQKKIDGRKSQKKKKRNDERYRTHGNGMRAVIDEKKQKLIHTVWCRCLARSGLLTHMQHTR</sequence>
<name>A0A7C8NDG1_ORBOL</name>
<dbReference type="Proteomes" id="UP000475325">
    <property type="component" value="Unassembled WGS sequence"/>
</dbReference>
<evidence type="ECO:0000313" key="3">
    <source>
        <dbReference type="Proteomes" id="UP000475325"/>
    </source>
</evidence>
<gene>
    <name evidence="2" type="ORF">TWF102_006332</name>
</gene>
<comment type="caution">
    <text evidence="2">The sequence shown here is derived from an EMBL/GenBank/DDBJ whole genome shotgun (WGS) entry which is preliminary data.</text>
</comment>
<evidence type="ECO:0000313" key="2">
    <source>
        <dbReference type="EMBL" id="KAF3097351.1"/>
    </source>
</evidence>
<evidence type="ECO:0000256" key="1">
    <source>
        <dbReference type="SAM" id="MobiDB-lite"/>
    </source>
</evidence>